<dbReference type="AlphaFoldDB" id="A0A5N6MGB9"/>
<dbReference type="SUPFAM" id="SSF48452">
    <property type="entry name" value="TPR-like"/>
    <property type="match status" value="2"/>
</dbReference>
<evidence type="ECO:0000313" key="1">
    <source>
        <dbReference type="EMBL" id="KAD3515283.1"/>
    </source>
</evidence>
<dbReference type="Gene3D" id="1.25.40.10">
    <property type="entry name" value="Tetratricopeptide repeat domain"/>
    <property type="match status" value="1"/>
</dbReference>
<keyword evidence="2" id="KW-1185">Reference proteome</keyword>
<sequence length="342" mass="37953">MENNAVFILNEYRMLQSLQKRDYSAAVSYSQSAAEAAREQGDSWGFSRMAFQTGQLQHDLGLIQDAVATCRELLQSDAVKEHPEFDTRTRALLARIFHNDGQMHEALAVAWEAVNLPQTELSAEARRSVQHTLVSALAEEGDLEHAWAEALILEEMHHGETRPHTLGITYWVVANVAFMSSRLGEGSKYQSLAAENLTKLDDVNLWAQFNKAMGHVRLVAGLTGPETLECVERAEVAFEVAGGNDIDLYEVTITRAWWELESGNAAEAERLLRPLTEELAGPYPFLQARVLLLLSRALSSLEHQEEALKDAQQSEGIFNKLGADVYASECREIIDSIGIGVS</sequence>
<evidence type="ECO:0000313" key="2">
    <source>
        <dbReference type="Proteomes" id="UP000326852"/>
    </source>
</evidence>
<reference evidence="1 2" key="1">
    <citation type="submission" date="2019-08" db="EMBL/GenBank/DDBJ databases">
        <title>Arthrobacter sp. nov., isolated from plateau pika and Tibetan wild ass.</title>
        <authorList>
            <person name="Ge Y."/>
        </authorList>
    </citation>
    <scope>NUCLEOTIDE SEQUENCE [LARGE SCALE GENOMIC DNA]</scope>
    <source>
        <strain evidence="1 2">785</strain>
    </source>
</reference>
<dbReference type="RefSeq" id="WP_152272921.1">
    <property type="nucleotide sequence ID" value="NZ_VTFX01000005.1"/>
</dbReference>
<accession>A0A5N6MGB9</accession>
<evidence type="ECO:0008006" key="3">
    <source>
        <dbReference type="Google" id="ProtNLM"/>
    </source>
</evidence>
<organism evidence="1 2">
    <name type="scientific">Arthrobacter yangruifuii</name>
    <dbReference type="NCBI Taxonomy" id="2606616"/>
    <lineage>
        <taxon>Bacteria</taxon>
        <taxon>Bacillati</taxon>
        <taxon>Actinomycetota</taxon>
        <taxon>Actinomycetes</taxon>
        <taxon>Micrococcales</taxon>
        <taxon>Micrococcaceae</taxon>
        <taxon>Arthrobacter</taxon>
    </lineage>
</organism>
<comment type="caution">
    <text evidence="1">The sequence shown here is derived from an EMBL/GenBank/DDBJ whole genome shotgun (WGS) entry which is preliminary data.</text>
</comment>
<proteinExistence type="predicted"/>
<dbReference type="Proteomes" id="UP000326852">
    <property type="component" value="Unassembled WGS sequence"/>
</dbReference>
<protein>
    <recommendedName>
        <fullName evidence="3">Tetratricopeptide repeat protein</fullName>
    </recommendedName>
</protein>
<name>A0A5N6MGB9_9MICC</name>
<dbReference type="InterPro" id="IPR011990">
    <property type="entry name" value="TPR-like_helical_dom_sf"/>
</dbReference>
<dbReference type="EMBL" id="VTFX01000005">
    <property type="protein sequence ID" value="KAD3515283.1"/>
    <property type="molecule type" value="Genomic_DNA"/>
</dbReference>
<gene>
    <name evidence="1" type="ORF">GD627_13475</name>
</gene>